<dbReference type="STRING" id="401562.NS365_19105"/>
<evidence type="ECO:0000256" key="11">
    <source>
        <dbReference type="ARBA" id="ARBA00023163"/>
    </source>
</evidence>
<dbReference type="Gene3D" id="3.40.50.2300">
    <property type="match status" value="1"/>
</dbReference>
<dbReference type="GO" id="GO:0032993">
    <property type="term" value="C:protein-DNA complex"/>
    <property type="evidence" value="ECO:0007669"/>
    <property type="project" value="TreeGrafter"/>
</dbReference>
<keyword evidence="6" id="KW-0592">Phosphate transport</keyword>
<evidence type="ECO:0000256" key="1">
    <source>
        <dbReference type="ARBA" id="ARBA00004496"/>
    </source>
</evidence>
<dbReference type="CDD" id="cd00383">
    <property type="entry name" value="trans_reg_C"/>
    <property type="match status" value="1"/>
</dbReference>
<dbReference type="InterPro" id="IPR011879">
    <property type="entry name" value="Sig_transdc_resp-reg_PhoB"/>
</dbReference>
<dbReference type="FunFam" id="1.10.10.10:FF:000018">
    <property type="entry name" value="DNA-binding response regulator ResD"/>
    <property type="match status" value="1"/>
</dbReference>
<keyword evidence="3" id="KW-0813">Transport</keyword>
<dbReference type="FunFam" id="3.40.50.2300:FF:000001">
    <property type="entry name" value="DNA-binding response regulator PhoB"/>
    <property type="match status" value="1"/>
</dbReference>
<feature type="domain" description="OmpR/PhoB-type" evidence="17">
    <location>
        <begin position="129"/>
        <end position="227"/>
    </location>
</feature>
<evidence type="ECO:0000259" key="17">
    <source>
        <dbReference type="PROSITE" id="PS51755"/>
    </source>
</evidence>
<dbReference type="SUPFAM" id="SSF52172">
    <property type="entry name" value="CheY-like"/>
    <property type="match status" value="1"/>
</dbReference>
<feature type="modified residue" description="4-aspartylphosphate" evidence="13">
    <location>
        <position position="53"/>
    </location>
</feature>
<gene>
    <name evidence="18" type="ORF">NS226_11395</name>
    <name evidence="19" type="ORF">NS365_19105</name>
</gene>
<dbReference type="EMBL" id="LDPZ01000022">
    <property type="protein sequence ID" value="KTQ95457.1"/>
    <property type="molecule type" value="Genomic_DNA"/>
</dbReference>
<dbReference type="PATRIC" id="fig|401562.3.peg.1802"/>
<keyword evidence="5 13" id="KW-0597">Phosphoprotein</keyword>
<dbReference type="RefSeq" id="WP_058601883.1">
    <property type="nucleotide sequence ID" value="NZ_LDPZ01000022.1"/>
</dbReference>
<evidence type="ECO:0000256" key="8">
    <source>
        <dbReference type="ARBA" id="ARBA00023015"/>
    </source>
</evidence>
<comment type="subcellular location">
    <subcellularLocation>
        <location evidence="1">Cytoplasm</location>
    </subcellularLocation>
</comment>
<sequence>MGPRITVVEDEDALGVLLRYNLEAEGYEVDVIARGDEADLRLKEAVPDLLLLDWMLPGLSGVELCRRLRTRPETERLPIIMLTARGEESERVRGLSVGADDYVVKPFSTPELMARVRAMLRRVKPERISSQLVAGDLDLDRETHRVRRAGREVKLGPTEFRLLEFLMQSPGRVFSREQLLDGVWGRDIYVDERTVDVHVGRLRKAINRGRQRDPIRTVRGAGYSLDENFTSPRPASAQRAEAS</sequence>
<evidence type="ECO:0000313" key="19">
    <source>
        <dbReference type="EMBL" id="KTR03283.1"/>
    </source>
</evidence>
<dbReference type="InterPro" id="IPR039420">
    <property type="entry name" value="WalR-like"/>
</dbReference>
<evidence type="ECO:0000313" key="20">
    <source>
        <dbReference type="Proteomes" id="UP000078272"/>
    </source>
</evidence>
<proteinExistence type="predicted"/>
<dbReference type="Gene3D" id="1.10.10.10">
    <property type="entry name" value="Winged helix-like DNA-binding domain superfamily/Winged helix DNA-binding domain"/>
    <property type="match status" value="1"/>
</dbReference>
<dbReference type="InterPro" id="IPR016032">
    <property type="entry name" value="Sig_transdc_resp-reg_C-effctor"/>
</dbReference>
<evidence type="ECO:0000256" key="10">
    <source>
        <dbReference type="ARBA" id="ARBA00023159"/>
    </source>
</evidence>
<evidence type="ECO:0000256" key="12">
    <source>
        <dbReference type="ARBA" id="ARBA00024735"/>
    </source>
</evidence>
<feature type="DNA-binding region" description="OmpR/PhoB-type" evidence="14">
    <location>
        <begin position="129"/>
        <end position="227"/>
    </location>
</feature>
<evidence type="ECO:0000256" key="3">
    <source>
        <dbReference type="ARBA" id="ARBA00022448"/>
    </source>
</evidence>
<feature type="domain" description="Response regulatory" evidence="16">
    <location>
        <begin position="4"/>
        <end position="120"/>
    </location>
</feature>
<dbReference type="PANTHER" id="PTHR48111:SF40">
    <property type="entry name" value="PHOSPHATE REGULON TRANSCRIPTIONAL REGULATORY PROTEIN PHOB"/>
    <property type="match status" value="1"/>
</dbReference>
<dbReference type="OrthoDB" id="9802426at2"/>
<dbReference type="InterPro" id="IPR001867">
    <property type="entry name" value="OmpR/PhoB-type_DNA-bd"/>
</dbReference>
<keyword evidence="4" id="KW-0963">Cytoplasm</keyword>
<reference evidence="20 21" key="1">
    <citation type="journal article" date="2016" name="Front. Microbiol.">
        <title>Genomic Resource of Rice Seed Associated Bacteria.</title>
        <authorList>
            <person name="Midha S."/>
            <person name="Bansal K."/>
            <person name="Sharma S."/>
            <person name="Kumar N."/>
            <person name="Patil P.P."/>
            <person name="Chaudhry V."/>
            <person name="Patil P.B."/>
        </authorList>
    </citation>
    <scope>NUCLEOTIDE SEQUENCE [LARGE SCALE GENOMIC DNA]</scope>
    <source>
        <strain evidence="18 20">NS226</strain>
        <strain evidence="19 21">NS365</strain>
    </source>
</reference>
<keyword evidence="10" id="KW-0010">Activator</keyword>
<evidence type="ECO:0000256" key="13">
    <source>
        <dbReference type="PROSITE-ProRule" id="PRU00169"/>
    </source>
</evidence>
<dbReference type="GO" id="GO:0000156">
    <property type="term" value="F:phosphorelay response regulator activity"/>
    <property type="evidence" value="ECO:0007669"/>
    <property type="project" value="InterPro"/>
</dbReference>
<keyword evidence="7" id="KW-0902">Two-component regulatory system</keyword>
<keyword evidence="11" id="KW-0804">Transcription</keyword>
<evidence type="ECO:0000259" key="16">
    <source>
        <dbReference type="PROSITE" id="PS50110"/>
    </source>
</evidence>
<evidence type="ECO:0000256" key="4">
    <source>
        <dbReference type="ARBA" id="ARBA00022490"/>
    </source>
</evidence>
<dbReference type="PROSITE" id="PS51755">
    <property type="entry name" value="OMPR_PHOB"/>
    <property type="match status" value="1"/>
</dbReference>
<dbReference type="InterPro" id="IPR036388">
    <property type="entry name" value="WH-like_DNA-bd_sf"/>
</dbReference>
<evidence type="ECO:0000313" key="21">
    <source>
        <dbReference type="Proteomes" id="UP000078529"/>
    </source>
</evidence>
<keyword evidence="8" id="KW-0805">Transcription regulation</keyword>
<name>A0A175R817_9HYPH</name>
<keyword evidence="21" id="KW-1185">Reference proteome</keyword>
<keyword evidence="9 14" id="KW-0238">DNA-binding</keyword>
<dbReference type="NCBIfam" id="TIGR02154">
    <property type="entry name" value="PhoB"/>
    <property type="match status" value="1"/>
</dbReference>
<dbReference type="EMBL" id="LDQA01000056">
    <property type="protein sequence ID" value="KTR03283.1"/>
    <property type="molecule type" value="Genomic_DNA"/>
</dbReference>
<dbReference type="Proteomes" id="UP000078529">
    <property type="component" value="Unassembled WGS sequence"/>
</dbReference>
<evidence type="ECO:0000256" key="7">
    <source>
        <dbReference type="ARBA" id="ARBA00023012"/>
    </source>
</evidence>
<dbReference type="SUPFAM" id="SSF46894">
    <property type="entry name" value="C-terminal effector domain of the bipartite response regulators"/>
    <property type="match status" value="1"/>
</dbReference>
<dbReference type="SMART" id="SM00862">
    <property type="entry name" value="Trans_reg_C"/>
    <property type="match status" value="1"/>
</dbReference>
<evidence type="ECO:0000256" key="5">
    <source>
        <dbReference type="ARBA" id="ARBA00022553"/>
    </source>
</evidence>
<evidence type="ECO:0000256" key="9">
    <source>
        <dbReference type="ARBA" id="ARBA00023125"/>
    </source>
</evidence>
<dbReference type="GO" id="GO:0005829">
    <property type="term" value="C:cytosol"/>
    <property type="evidence" value="ECO:0007669"/>
    <property type="project" value="TreeGrafter"/>
</dbReference>
<dbReference type="AlphaFoldDB" id="A0A175R817"/>
<dbReference type="GO" id="GO:0000976">
    <property type="term" value="F:transcription cis-regulatory region binding"/>
    <property type="evidence" value="ECO:0007669"/>
    <property type="project" value="TreeGrafter"/>
</dbReference>
<dbReference type="Pfam" id="PF00486">
    <property type="entry name" value="Trans_reg_C"/>
    <property type="match status" value="1"/>
</dbReference>
<evidence type="ECO:0000256" key="14">
    <source>
        <dbReference type="PROSITE-ProRule" id="PRU01091"/>
    </source>
</evidence>
<dbReference type="InterPro" id="IPR001789">
    <property type="entry name" value="Sig_transdc_resp-reg_receiver"/>
</dbReference>
<accession>A0A175R817</accession>
<evidence type="ECO:0000313" key="18">
    <source>
        <dbReference type="EMBL" id="KTQ95457.1"/>
    </source>
</evidence>
<feature type="region of interest" description="Disordered" evidence="15">
    <location>
        <begin position="221"/>
        <end position="243"/>
    </location>
</feature>
<evidence type="ECO:0000256" key="2">
    <source>
        <dbReference type="ARBA" id="ARBA00013332"/>
    </source>
</evidence>
<evidence type="ECO:0000256" key="15">
    <source>
        <dbReference type="SAM" id="MobiDB-lite"/>
    </source>
</evidence>
<dbReference type="Proteomes" id="UP000078272">
    <property type="component" value="Unassembled WGS sequence"/>
</dbReference>
<dbReference type="GO" id="GO:0006355">
    <property type="term" value="P:regulation of DNA-templated transcription"/>
    <property type="evidence" value="ECO:0007669"/>
    <property type="project" value="InterPro"/>
</dbReference>
<organism evidence="18 20">
    <name type="scientific">Aureimonas ureilytica</name>
    <dbReference type="NCBI Taxonomy" id="401562"/>
    <lineage>
        <taxon>Bacteria</taxon>
        <taxon>Pseudomonadati</taxon>
        <taxon>Pseudomonadota</taxon>
        <taxon>Alphaproteobacteria</taxon>
        <taxon>Hyphomicrobiales</taxon>
        <taxon>Aurantimonadaceae</taxon>
        <taxon>Aureimonas</taxon>
    </lineage>
</organism>
<comment type="function">
    <text evidence="12">This protein is a positive regulator for the phosphate regulon. Transcription of this operon is positively regulated by PhoB and PhoR when phosphate is limited.</text>
</comment>
<dbReference type="PANTHER" id="PTHR48111">
    <property type="entry name" value="REGULATOR OF RPOS"/>
    <property type="match status" value="1"/>
</dbReference>
<comment type="caution">
    <text evidence="18">The sequence shown here is derived from an EMBL/GenBank/DDBJ whole genome shotgun (WGS) entry which is preliminary data.</text>
</comment>
<dbReference type="PROSITE" id="PS50110">
    <property type="entry name" value="RESPONSE_REGULATORY"/>
    <property type="match status" value="1"/>
</dbReference>
<protein>
    <recommendedName>
        <fullName evidence="2">Phosphate regulon transcriptional regulatory protein PhoB</fullName>
    </recommendedName>
</protein>
<dbReference type="SMART" id="SM00448">
    <property type="entry name" value="REC"/>
    <property type="match status" value="1"/>
</dbReference>
<dbReference type="Gene3D" id="6.10.250.690">
    <property type="match status" value="1"/>
</dbReference>
<dbReference type="eggNOG" id="COG0745">
    <property type="taxonomic scope" value="Bacteria"/>
</dbReference>
<dbReference type="Pfam" id="PF00072">
    <property type="entry name" value="Response_reg"/>
    <property type="match status" value="1"/>
</dbReference>
<dbReference type="InterPro" id="IPR011006">
    <property type="entry name" value="CheY-like_superfamily"/>
</dbReference>
<dbReference type="GO" id="GO:0006817">
    <property type="term" value="P:phosphate ion transport"/>
    <property type="evidence" value="ECO:0007669"/>
    <property type="project" value="UniProtKB-KW"/>
</dbReference>
<evidence type="ECO:0000256" key="6">
    <source>
        <dbReference type="ARBA" id="ARBA00022592"/>
    </source>
</evidence>